<accession>A0A7W7LNP2</accession>
<protein>
    <submittedName>
        <fullName evidence="1">Uncharacterized protein</fullName>
    </submittedName>
</protein>
<dbReference type="AlphaFoldDB" id="A0A7W7LNP2"/>
<name>A0A7W7LNP2_9ACTN</name>
<dbReference type="EMBL" id="JACHJH010000003">
    <property type="protein sequence ID" value="MBB4893588.1"/>
    <property type="molecule type" value="Genomic_DNA"/>
</dbReference>
<dbReference type="Proteomes" id="UP000556084">
    <property type="component" value="Unassembled WGS sequence"/>
</dbReference>
<organism evidence="1 2">
    <name type="scientific">Streptomyces olivoverticillatus</name>
    <dbReference type="NCBI Taxonomy" id="66427"/>
    <lineage>
        <taxon>Bacteria</taxon>
        <taxon>Bacillati</taxon>
        <taxon>Actinomycetota</taxon>
        <taxon>Actinomycetes</taxon>
        <taxon>Kitasatosporales</taxon>
        <taxon>Streptomycetaceae</taxon>
        <taxon>Streptomyces</taxon>
    </lineage>
</organism>
<evidence type="ECO:0000313" key="1">
    <source>
        <dbReference type="EMBL" id="MBB4893588.1"/>
    </source>
</evidence>
<gene>
    <name evidence="1" type="ORF">FHS39_002619</name>
</gene>
<reference evidence="1 2" key="1">
    <citation type="submission" date="2020-08" db="EMBL/GenBank/DDBJ databases">
        <title>Genomic Encyclopedia of Type Strains, Phase III (KMG-III): the genomes of soil and plant-associated and newly described type strains.</title>
        <authorList>
            <person name="Whitman W."/>
        </authorList>
    </citation>
    <scope>NUCLEOTIDE SEQUENCE [LARGE SCALE GENOMIC DNA]</scope>
    <source>
        <strain evidence="1 2">CECT 3266</strain>
    </source>
</reference>
<evidence type="ECO:0000313" key="2">
    <source>
        <dbReference type="Proteomes" id="UP000556084"/>
    </source>
</evidence>
<sequence>MLLTQLALVSETTRIDSSQLSRVAAALQKQATRDFTPLWGVPATVDAFDKLEDVPVGYWPVIVKDDIGTPGAAGVHMDKNGQPFSLVKYSDSWSLTASHEMLEMLGDPWGNRLVSGQSPKPDQGVVEFLVEIADPPEDAKYGYMINGLLVSDFITPHFYDPVSAPSVRYSFGGNLDGPRRILPGGYLSWRDPVTDHWWQQIWFGTDQPQFRDLGQLAKRTGSLRSAIDAHTKTNERIASDGPQSQRFSDAKALTARVKESTASRADGWRTRIDAVLSGDIGEGTWES</sequence>
<dbReference type="RefSeq" id="WP_184349463.1">
    <property type="nucleotide sequence ID" value="NZ_JACHJH010000003.1"/>
</dbReference>
<proteinExistence type="predicted"/>
<comment type="caution">
    <text evidence="1">The sequence shown here is derived from an EMBL/GenBank/DDBJ whole genome shotgun (WGS) entry which is preliminary data.</text>
</comment>
<keyword evidence="2" id="KW-1185">Reference proteome</keyword>